<evidence type="ECO:0000313" key="2">
    <source>
        <dbReference type="Proteomes" id="UP001652663"/>
    </source>
</evidence>
<keyword evidence="2" id="KW-1185">Reference proteome</keyword>
<dbReference type="Gene3D" id="6.10.140.140">
    <property type="match status" value="1"/>
</dbReference>
<dbReference type="PROSITE" id="PS50805">
    <property type="entry name" value="KRAB"/>
    <property type="match status" value="1"/>
</dbReference>
<protein>
    <submittedName>
        <fullName evidence="3">Zinc finger protein 41 isoform X3</fullName>
    </submittedName>
</protein>
<proteinExistence type="predicted"/>
<dbReference type="SUPFAM" id="SSF109640">
    <property type="entry name" value="KRAB domain (Kruppel-associated box)"/>
    <property type="match status" value="1"/>
</dbReference>
<dbReference type="RefSeq" id="XP_070640323.1">
    <property type="nucleotide sequence ID" value="XM_070784222.1"/>
</dbReference>
<organism evidence="2 3">
    <name type="scientific">Bos indicus</name>
    <name type="common">Zebu</name>
    <dbReference type="NCBI Taxonomy" id="9915"/>
    <lineage>
        <taxon>Eukaryota</taxon>
        <taxon>Metazoa</taxon>
        <taxon>Chordata</taxon>
        <taxon>Craniata</taxon>
        <taxon>Vertebrata</taxon>
        <taxon>Euteleostomi</taxon>
        <taxon>Mammalia</taxon>
        <taxon>Eutheria</taxon>
        <taxon>Laurasiatheria</taxon>
        <taxon>Artiodactyla</taxon>
        <taxon>Ruminantia</taxon>
        <taxon>Pecora</taxon>
        <taxon>Bovidae</taxon>
        <taxon>Bovinae</taxon>
        <taxon>Bos</taxon>
    </lineage>
</organism>
<accession>A0ABM4RXP3</accession>
<dbReference type="InterPro" id="IPR050169">
    <property type="entry name" value="Krueppel_C2H2_ZnF"/>
</dbReference>
<evidence type="ECO:0000313" key="3">
    <source>
        <dbReference type="RefSeq" id="XP_070640323.1"/>
    </source>
</evidence>
<dbReference type="InterPro" id="IPR001909">
    <property type="entry name" value="KRAB"/>
</dbReference>
<name>A0ABM4RXP3_BOSIN</name>
<feature type="domain" description="KRAB" evidence="1">
    <location>
        <begin position="25"/>
        <end position="96"/>
    </location>
</feature>
<dbReference type="Pfam" id="PF01352">
    <property type="entry name" value="KRAB"/>
    <property type="match status" value="1"/>
</dbReference>
<dbReference type="Proteomes" id="UP001652663">
    <property type="component" value="Chromosome X"/>
</dbReference>
<evidence type="ECO:0000259" key="1">
    <source>
        <dbReference type="PROSITE" id="PS50805"/>
    </source>
</evidence>
<dbReference type="PANTHER" id="PTHR23232">
    <property type="entry name" value="KRAB DOMAIN C2H2 ZINC FINGER"/>
    <property type="match status" value="1"/>
</dbReference>
<dbReference type="PANTHER" id="PTHR23232:SF130">
    <property type="entry name" value="KRAB DOMAIN-CONTAINING PROTEIN"/>
    <property type="match status" value="1"/>
</dbReference>
<gene>
    <name evidence="3" type="primary">ZNF41</name>
</gene>
<dbReference type="GeneID" id="109555026"/>
<dbReference type="SMART" id="SM00349">
    <property type="entry name" value="KRAB"/>
    <property type="match status" value="1"/>
</dbReference>
<reference evidence="3" key="1">
    <citation type="submission" date="2025-08" db="UniProtKB">
        <authorList>
            <consortium name="RefSeq"/>
        </authorList>
    </citation>
    <scope>IDENTIFICATION</scope>
    <source>
        <tissue evidence="3">Blood</tissue>
    </source>
</reference>
<dbReference type="InterPro" id="IPR036051">
    <property type="entry name" value="KRAB_dom_sf"/>
</dbReference>
<dbReference type="CDD" id="cd07765">
    <property type="entry name" value="KRAB_A-box"/>
    <property type="match status" value="1"/>
</dbReference>
<sequence>MPAIQSYPQWSPDLAAEGQGSMCEVSFEDVTVDFSQEEWQHLDPVQQRLYWDVTLETYSHLCAVGYQVPKPEVIFRLEQGEGSWTLDKETPHHSCSGGFFTSEPSEKTDHGAVSHWKYPTANHLRGVPEVLGASGCKELQKLGSWEAIGAAGVGC</sequence>